<protein>
    <recommendedName>
        <fullName evidence="10">Fluoride-specific ion channel FluC</fullName>
    </recommendedName>
</protein>
<proteinExistence type="inferred from homology"/>
<feature type="region of interest" description="Disordered" evidence="11">
    <location>
        <begin position="126"/>
        <end position="164"/>
    </location>
</feature>
<evidence type="ECO:0000313" key="13">
    <source>
        <dbReference type="Proteomes" id="UP000590811"/>
    </source>
</evidence>
<reference evidence="12 13" key="1">
    <citation type="submission" date="2020-08" db="EMBL/GenBank/DDBJ databases">
        <title>Genomic Encyclopedia of Type Strains, Phase IV (KMG-V): Genome sequencing to study the core and pangenomes of soil and plant-associated prokaryotes.</title>
        <authorList>
            <person name="Whitman W."/>
        </authorList>
    </citation>
    <scope>NUCLEOTIDE SEQUENCE [LARGE SCALE GENOMIC DNA]</scope>
    <source>
        <strain evidence="12 13">B3ACCR2</strain>
    </source>
</reference>
<evidence type="ECO:0000313" key="12">
    <source>
        <dbReference type="EMBL" id="MBB2988144.1"/>
    </source>
</evidence>
<dbReference type="Pfam" id="PF02537">
    <property type="entry name" value="CRCB"/>
    <property type="match status" value="1"/>
</dbReference>
<evidence type="ECO:0000256" key="11">
    <source>
        <dbReference type="SAM" id="MobiDB-lite"/>
    </source>
</evidence>
<comment type="subcellular location">
    <subcellularLocation>
        <location evidence="1 10">Cell membrane</location>
        <topology evidence="1 10">Multi-pass membrane protein</topology>
    </subcellularLocation>
</comment>
<dbReference type="GO" id="GO:0140114">
    <property type="term" value="P:cellular detoxification of fluoride"/>
    <property type="evidence" value="ECO:0007669"/>
    <property type="project" value="UniProtKB-UniRule"/>
</dbReference>
<organism evidence="12 13">
    <name type="scientific">Terracoccus luteus</name>
    <dbReference type="NCBI Taxonomy" id="53356"/>
    <lineage>
        <taxon>Bacteria</taxon>
        <taxon>Bacillati</taxon>
        <taxon>Actinomycetota</taxon>
        <taxon>Actinomycetes</taxon>
        <taxon>Micrococcales</taxon>
        <taxon>Intrasporangiaceae</taxon>
        <taxon>Terracoccus</taxon>
    </lineage>
</organism>
<evidence type="ECO:0000256" key="4">
    <source>
        <dbReference type="ARBA" id="ARBA00022989"/>
    </source>
</evidence>
<dbReference type="AlphaFoldDB" id="A0A839PZK9"/>
<evidence type="ECO:0000256" key="1">
    <source>
        <dbReference type="ARBA" id="ARBA00004651"/>
    </source>
</evidence>
<evidence type="ECO:0000256" key="10">
    <source>
        <dbReference type="HAMAP-Rule" id="MF_00454"/>
    </source>
</evidence>
<keyword evidence="10" id="KW-0479">Metal-binding</keyword>
<evidence type="ECO:0000256" key="9">
    <source>
        <dbReference type="ARBA" id="ARBA00049940"/>
    </source>
</evidence>
<keyword evidence="10" id="KW-0915">Sodium</keyword>
<dbReference type="EMBL" id="JACHVT010000008">
    <property type="protein sequence ID" value="MBB2988144.1"/>
    <property type="molecule type" value="Genomic_DNA"/>
</dbReference>
<keyword evidence="5 10" id="KW-0472">Membrane</keyword>
<keyword evidence="4 10" id="KW-1133">Transmembrane helix</keyword>
<feature type="binding site" evidence="10">
    <location>
        <position position="76"/>
    </location>
    <ligand>
        <name>Na(+)</name>
        <dbReference type="ChEBI" id="CHEBI:29101"/>
        <note>structural</note>
    </ligand>
</feature>
<comment type="caution">
    <text evidence="12">The sequence shown here is derived from an EMBL/GenBank/DDBJ whole genome shotgun (WGS) entry which is preliminary data.</text>
</comment>
<dbReference type="PANTHER" id="PTHR28259">
    <property type="entry name" value="FLUORIDE EXPORT PROTEIN 1-RELATED"/>
    <property type="match status" value="1"/>
</dbReference>
<keyword evidence="2 10" id="KW-1003">Cell membrane</keyword>
<keyword evidence="10" id="KW-0406">Ion transport</keyword>
<feature type="transmembrane region" description="Helical" evidence="10">
    <location>
        <begin position="65"/>
        <end position="86"/>
    </location>
</feature>
<keyword evidence="3 10" id="KW-0812">Transmembrane</keyword>
<dbReference type="GO" id="GO:0046872">
    <property type="term" value="F:metal ion binding"/>
    <property type="evidence" value="ECO:0007669"/>
    <property type="project" value="UniProtKB-KW"/>
</dbReference>
<evidence type="ECO:0000256" key="7">
    <source>
        <dbReference type="ARBA" id="ARBA00035120"/>
    </source>
</evidence>
<comment type="activity regulation">
    <text evidence="10">Na(+) is not transported, but it plays an essential structural role and its presence is essential for fluoride channel function.</text>
</comment>
<gene>
    <name evidence="10" type="primary">fluC</name>
    <name evidence="10" type="synonym">crcB</name>
    <name evidence="12" type="ORF">FHW14_003333</name>
</gene>
<feature type="transmembrane region" description="Helical" evidence="10">
    <location>
        <begin position="98"/>
        <end position="119"/>
    </location>
</feature>
<feature type="transmembrane region" description="Helical" evidence="10">
    <location>
        <begin position="33"/>
        <end position="53"/>
    </location>
</feature>
<evidence type="ECO:0000256" key="8">
    <source>
        <dbReference type="ARBA" id="ARBA00035585"/>
    </source>
</evidence>
<evidence type="ECO:0000256" key="6">
    <source>
        <dbReference type="ARBA" id="ARBA00023303"/>
    </source>
</evidence>
<name>A0A839PZK9_9MICO</name>
<dbReference type="RefSeq" id="WP_184511163.1">
    <property type="nucleotide sequence ID" value="NZ_JACHVT010000008.1"/>
</dbReference>
<dbReference type="GO" id="GO:0062054">
    <property type="term" value="F:fluoride channel activity"/>
    <property type="evidence" value="ECO:0007669"/>
    <property type="project" value="UniProtKB-UniRule"/>
</dbReference>
<evidence type="ECO:0000256" key="3">
    <source>
        <dbReference type="ARBA" id="ARBA00022692"/>
    </source>
</evidence>
<comment type="similarity">
    <text evidence="7 10">Belongs to the fluoride channel Fluc/FEX (TC 1.A.43) family.</text>
</comment>
<accession>A0A839PZK9</accession>
<sequence>MGGSLLVLAGGTAGTLARYGVEQSLPAGGGMPWGTLTVNVTGALVLGLVLGALAARGAETPARRAARLALGTGVLGGYTTYSTFAVEADRLVRDGSPAVAVAYVAVSLVAGVVAALVGLRLGGRTAPTSGGSAAPVDPDGDSAATPDPSPNAAPDPASDDGRSR</sequence>
<evidence type="ECO:0000256" key="2">
    <source>
        <dbReference type="ARBA" id="ARBA00022475"/>
    </source>
</evidence>
<keyword evidence="6 10" id="KW-0407">Ion channel</keyword>
<comment type="catalytic activity">
    <reaction evidence="8">
        <text>fluoride(in) = fluoride(out)</text>
        <dbReference type="Rhea" id="RHEA:76159"/>
        <dbReference type="ChEBI" id="CHEBI:17051"/>
    </reaction>
    <physiologicalReaction direction="left-to-right" evidence="8">
        <dbReference type="Rhea" id="RHEA:76160"/>
    </physiologicalReaction>
</comment>
<dbReference type="GO" id="GO:0005886">
    <property type="term" value="C:plasma membrane"/>
    <property type="evidence" value="ECO:0007669"/>
    <property type="project" value="UniProtKB-SubCell"/>
</dbReference>
<feature type="binding site" evidence="10">
    <location>
        <position position="79"/>
    </location>
    <ligand>
        <name>Na(+)</name>
        <dbReference type="ChEBI" id="CHEBI:29101"/>
        <note>structural</note>
    </ligand>
</feature>
<evidence type="ECO:0000256" key="5">
    <source>
        <dbReference type="ARBA" id="ARBA00023136"/>
    </source>
</evidence>
<dbReference type="PANTHER" id="PTHR28259:SF1">
    <property type="entry name" value="FLUORIDE EXPORT PROTEIN 1-RELATED"/>
    <property type="match status" value="1"/>
</dbReference>
<dbReference type="HAMAP" id="MF_00454">
    <property type="entry name" value="FluC"/>
    <property type="match status" value="1"/>
</dbReference>
<dbReference type="InterPro" id="IPR003691">
    <property type="entry name" value="FluC"/>
</dbReference>
<dbReference type="Proteomes" id="UP000590811">
    <property type="component" value="Unassembled WGS sequence"/>
</dbReference>
<comment type="function">
    <text evidence="9 10">Fluoride-specific ion channel. Important for reducing fluoride concentration in the cell, thus reducing its toxicity.</text>
</comment>
<keyword evidence="10" id="KW-0813">Transport</keyword>